<keyword evidence="2 3" id="KW-0067">ATP-binding</keyword>
<dbReference type="GO" id="GO:0008998">
    <property type="term" value="F:ribonucleoside-triphosphate reductase (thioredoxin) activity"/>
    <property type="evidence" value="ECO:0007669"/>
    <property type="project" value="UniProtKB-EC"/>
</dbReference>
<dbReference type="GO" id="GO:0005524">
    <property type="term" value="F:ATP binding"/>
    <property type="evidence" value="ECO:0007669"/>
    <property type="project" value="UniProtKB-UniRule"/>
</dbReference>
<feature type="non-terminal residue" evidence="5">
    <location>
        <position position="104"/>
    </location>
</feature>
<evidence type="ECO:0000313" key="5">
    <source>
        <dbReference type="EMBL" id="PIZ10748.1"/>
    </source>
</evidence>
<dbReference type="InterPro" id="IPR005144">
    <property type="entry name" value="ATP-cone_dom"/>
</dbReference>
<dbReference type="EC" id="1.17.4.2" evidence="5"/>
<keyword evidence="5" id="KW-0560">Oxidoreductase</keyword>
<organism evidence="5 6">
    <name type="scientific">Candidatus Falkowbacteria bacterium CG_4_10_14_0_8_um_filter_41_36</name>
    <dbReference type="NCBI Taxonomy" id="1974556"/>
    <lineage>
        <taxon>Bacteria</taxon>
        <taxon>Candidatus Falkowiibacteriota</taxon>
    </lineage>
</organism>
<evidence type="ECO:0000256" key="2">
    <source>
        <dbReference type="ARBA" id="ARBA00022840"/>
    </source>
</evidence>
<dbReference type="PANTHER" id="PTHR21075:SF0">
    <property type="entry name" value="ANAEROBIC RIBONUCLEOSIDE-TRIPHOSPHATE REDUCTASE"/>
    <property type="match status" value="1"/>
</dbReference>
<accession>A0A2M7RY12</accession>
<evidence type="ECO:0000313" key="6">
    <source>
        <dbReference type="Proteomes" id="UP000230105"/>
    </source>
</evidence>
<protein>
    <submittedName>
        <fullName evidence="5">Ribonucleoside triphosphate reductase</fullName>
        <ecNumber evidence="5">1.17.4.2</ecNumber>
    </submittedName>
</protein>
<keyword evidence="1 3" id="KW-0547">Nucleotide-binding</keyword>
<evidence type="ECO:0000259" key="4">
    <source>
        <dbReference type="PROSITE" id="PS51161"/>
    </source>
</evidence>
<evidence type="ECO:0000256" key="1">
    <source>
        <dbReference type="ARBA" id="ARBA00022741"/>
    </source>
</evidence>
<dbReference type="GO" id="GO:0009265">
    <property type="term" value="P:2'-deoxyribonucleotide biosynthetic process"/>
    <property type="evidence" value="ECO:0007669"/>
    <property type="project" value="TreeGrafter"/>
</dbReference>
<name>A0A2M7RY12_9BACT</name>
<dbReference type="PANTHER" id="PTHR21075">
    <property type="entry name" value="ANAEROBIC RIBONUCLEOSIDE-TRIPHOSPHATE REDUCTASE"/>
    <property type="match status" value="1"/>
</dbReference>
<dbReference type="PROSITE" id="PS51161">
    <property type="entry name" value="ATP_CONE"/>
    <property type="match status" value="1"/>
</dbReference>
<dbReference type="GO" id="GO:0031250">
    <property type="term" value="C:anaerobic ribonucleoside-triphosphate reductase complex"/>
    <property type="evidence" value="ECO:0007669"/>
    <property type="project" value="TreeGrafter"/>
</dbReference>
<dbReference type="Proteomes" id="UP000230105">
    <property type="component" value="Unassembled WGS sequence"/>
</dbReference>
<dbReference type="Pfam" id="PF03477">
    <property type="entry name" value="ATP-cone"/>
    <property type="match status" value="1"/>
</dbReference>
<sequence>MSLKKEMITKIIKRSGEIVDFDPAKITKAVLKAAEAVGLEHPAKLADKLTEEVLQRIGKKFHHHSIPAVEEIQDIVEETLIINRQIKMAKSYILYRDQHRQLRD</sequence>
<evidence type="ECO:0000256" key="3">
    <source>
        <dbReference type="PROSITE-ProRule" id="PRU00492"/>
    </source>
</evidence>
<dbReference type="EMBL" id="PFMP01000027">
    <property type="protein sequence ID" value="PIZ10748.1"/>
    <property type="molecule type" value="Genomic_DNA"/>
</dbReference>
<reference evidence="6" key="1">
    <citation type="submission" date="2017-09" db="EMBL/GenBank/DDBJ databases">
        <title>Depth-based differentiation of microbial function through sediment-hosted aquifers and enrichment of novel symbionts in the deep terrestrial subsurface.</title>
        <authorList>
            <person name="Probst A.J."/>
            <person name="Ladd B."/>
            <person name="Jarett J.K."/>
            <person name="Geller-Mcgrath D.E."/>
            <person name="Sieber C.M.K."/>
            <person name="Emerson J.B."/>
            <person name="Anantharaman K."/>
            <person name="Thomas B.C."/>
            <person name="Malmstrom R."/>
            <person name="Stieglmeier M."/>
            <person name="Klingl A."/>
            <person name="Woyke T."/>
            <person name="Ryan C.M."/>
            <person name="Banfield J.F."/>
        </authorList>
    </citation>
    <scope>NUCLEOTIDE SEQUENCE [LARGE SCALE GENOMIC DNA]</scope>
</reference>
<dbReference type="AlphaFoldDB" id="A0A2M7RY12"/>
<feature type="domain" description="ATP-cone" evidence="4">
    <location>
        <begin position="9"/>
        <end position="103"/>
    </location>
</feature>
<gene>
    <name evidence="5" type="ORF">COY54_01145</name>
</gene>
<comment type="caution">
    <text evidence="5">The sequence shown here is derived from an EMBL/GenBank/DDBJ whole genome shotgun (WGS) entry which is preliminary data.</text>
</comment>
<proteinExistence type="predicted"/>
<dbReference type="GO" id="GO:0004748">
    <property type="term" value="F:ribonucleoside-diphosphate reductase activity, thioredoxin disulfide as acceptor"/>
    <property type="evidence" value="ECO:0007669"/>
    <property type="project" value="TreeGrafter"/>
</dbReference>